<keyword evidence="3 8" id="KW-0963">Cytoplasm</keyword>
<evidence type="ECO:0000256" key="1">
    <source>
        <dbReference type="ARBA" id="ARBA00004245"/>
    </source>
</evidence>
<gene>
    <name evidence="9" type="ORF">CRM22_010234</name>
</gene>
<dbReference type="CDD" id="cd21452">
    <property type="entry name" value="DLC-like_DYNLL1_DYNLL2"/>
    <property type="match status" value="1"/>
</dbReference>
<dbReference type="GO" id="GO:0007017">
    <property type="term" value="P:microtubule-based process"/>
    <property type="evidence" value="ECO:0007669"/>
    <property type="project" value="InterPro"/>
</dbReference>
<evidence type="ECO:0000256" key="7">
    <source>
        <dbReference type="ARBA" id="ARBA00023212"/>
    </source>
</evidence>
<proteinExistence type="inferred from homology"/>
<keyword evidence="6 8" id="KW-0505">Motor protein</keyword>
<dbReference type="SMART" id="SM01375">
    <property type="entry name" value="Dynein_light"/>
    <property type="match status" value="1"/>
</dbReference>
<comment type="similarity">
    <text evidence="2 8">Belongs to the dynein light chain family.</text>
</comment>
<name>A0A4S2KZY4_OPIFE</name>
<reference evidence="9 10" key="1">
    <citation type="journal article" date="2019" name="BMC Genomics">
        <title>New insights from Opisthorchis felineus genome: update on genomics of the epidemiologically important liver flukes.</title>
        <authorList>
            <person name="Ershov N.I."/>
            <person name="Mordvinov V.A."/>
            <person name="Prokhortchouk E.B."/>
            <person name="Pakharukova M.Y."/>
            <person name="Gunbin K.V."/>
            <person name="Ustyantsev K."/>
            <person name="Genaev M.A."/>
            <person name="Blinov A.G."/>
            <person name="Mazur A."/>
            <person name="Boulygina E."/>
            <person name="Tsygankova S."/>
            <person name="Khrameeva E."/>
            <person name="Chekanov N."/>
            <person name="Fan G."/>
            <person name="Xiao A."/>
            <person name="Zhang H."/>
            <person name="Xu X."/>
            <person name="Yang H."/>
            <person name="Solovyev V."/>
            <person name="Lee S.M."/>
            <person name="Liu X."/>
            <person name="Afonnikov D.A."/>
            <person name="Skryabin K.G."/>
        </authorList>
    </citation>
    <scope>NUCLEOTIDE SEQUENCE [LARGE SCALE GENOMIC DNA]</scope>
    <source>
        <strain evidence="9">AK-0245</strain>
        <tissue evidence="9">Whole organism</tissue>
    </source>
</reference>
<evidence type="ECO:0000256" key="3">
    <source>
        <dbReference type="ARBA" id="ARBA00022490"/>
    </source>
</evidence>
<dbReference type="Proteomes" id="UP000308267">
    <property type="component" value="Unassembled WGS sequence"/>
</dbReference>
<dbReference type="PANTHER" id="PTHR11886:SF35">
    <property type="entry name" value="DYNEIN LIGHT CHAIN"/>
    <property type="match status" value="1"/>
</dbReference>
<dbReference type="AlphaFoldDB" id="A0A4S2KZY4"/>
<dbReference type="SUPFAM" id="SSF54648">
    <property type="entry name" value="DLC"/>
    <property type="match status" value="1"/>
</dbReference>
<accession>A0A4S2KZY4</accession>
<dbReference type="FunFam" id="3.30.740.10:FF:000001">
    <property type="entry name" value="Dynein light chain"/>
    <property type="match status" value="1"/>
</dbReference>
<dbReference type="OrthoDB" id="10033309at2759"/>
<evidence type="ECO:0000256" key="6">
    <source>
        <dbReference type="ARBA" id="ARBA00023175"/>
    </source>
</evidence>
<keyword evidence="7 8" id="KW-0206">Cytoskeleton</keyword>
<dbReference type="PANTHER" id="PTHR11886">
    <property type="entry name" value="DYNEIN LIGHT CHAIN"/>
    <property type="match status" value="1"/>
</dbReference>
<evidence type="ECO:0000256" key="5">
    <source>
        <dbReference type="ARBA" id="ARBA00023017"/>
    </source>
</evidence>
<evidence type="ECO:0000256" key="4">
    <source>
        <dbReference type="ARBA" id="ARBA00022701"/>
    </source>
</evidence>
<comment type="subcellular location">
    <subcellularLocation>
        <location evidence="1 8">Cytoplasm</location>
        <location evidence="1 8">Cytoskeleton</location>
    </subcellularLocation>
</comment>
<dbReference type="InterPro" id="IPR037177">
    <property type="entry name" value="DLC_sf"/>
</dbReference>
<evidence type="ECO:0000256" key="8">
    <source>
        <dbReference type="RuleBase" id="RU365010"/>
    </source>
</evidence>
<organism evidence="9 10">
    <name type="scientific">Opisthorchis felineus</name>
    <dbReference type="NCBI Taxonomy" id="147828"/>
    <lineage>
        <taxon>Eukaryota</taxon>
        <taxon>Metazoa</taxon>
        <taxon>Spiralia</taxon>
        <taxon>Lophotrochozoa</taxon>
        <taxon>Platyhelminthes</taxon>
        <taxon>Trematoda</taxon>
        <taxon>Digenea</taxon>
        <taxon>Opisthorchiida</taxon>
        <taxon>Opisthorchiata</taxon>
        <taxon>Opisthorchiidae</taxon>
        <taxon>Opisthorchis</taxon>
    </lineage>
</organism>
<protein>
    <recommendedName>
        <fullName evidence="8">Dynein light chain</fullName>
    </recommendedName>
</protein>
<comment type="caution">
    <text evidence="9">The sequence shown here is derived from an EMBL/GenBank/DDBJ whole genome shotgun (WGS) entry which is preliminary data.</text>
</comment>
<evidence type="ECO:0000313" key="10">
    <source>
        <dbReference type="Proteomes" id="UP000308267"/>
    </source>
</evidence>
<evidence type="ECO:0000313" key="9">
    <source>
        <dbReference type="EMBL" id="TGZ55972.1"/>
    </source>
</evidence>
<dbReference type="EMBL" id="SJOL01009743">
    <property type="protein sequence ID" value="TGZ55972.1"/>
    <property type="molecule type" value="Genomic_DNA"/>
</dbReference>
<dbReference type="STRING" id="147828.A0A4S2KZY4"/>
<keyword evidence="10" id="KW-1185">Reference proteome</keyword>
<dbReference type="InterPro" id="IPR001372">
    <property type="entry name" value="Dynein_light_chain_typ-1/2"/>
</dbReference>
<evidence type="ECO:0000256" key="2">
    <source>
        <dbReference type="ARBA" id="ARBA00010156"/>
    </source>
</evidence>
<sequence>MDRSYGRALRSMNDRVNTCIVKCVDMSEEMQQEAIAVSTTALQEYNIEKDIAKYIKKEFDKQYGPPWHCIVGRNYGSYVTHEVNHFIYFYSGQTAILLFRSG</sequence>
<dbReference type="Pfam" id="PF01221">
    <property type="entry name" value="Dynein_light"/>
    <property type="match status" value="1"/>
</dbReference>
<dbReference type="Gene3D" id="3.30.740.10">
    <property type="entry name" value="Protein Inhibitor Of Neuronal Nitric Oxide Synthase"/>
    <property type="match status" value="1"/>
</dbReference>
<dbReference type="GO" id="GO:0005874">
    <property type="term" value="C:microtubule"/>
    <property type="evidence" value="ECO:0007669"/>
    <property type="project" value="UniProtKB-KW"/>
</dbReference>
<dbReference type="GO" id="GO:0045505">
    <property type="term" value="F:dynein intermediate chain binding"/>
    <property type="evidence" value="ECO:0007669"/>
    <property type="project" value="TreeGrafter"/>
</dbReference>
<keyword evidence="5 8" id="KW-0243">Dynein</keyword>
<keyword evidence="4 8" id="KW-0493">Microtubule</keyword>
<dbReference type="GO" id="GO:0005868">
    <property type="term" value="C:cytoplasmic dynein complex"/>
    <property type="evidence" value="ECO:0007669"/>
    <property type="project" value="TreeGrafter"/>
</dbReference>